<keyword evidence="2" id="KW-1185">Reference proteome</keyword>
<dbReference type="Proteomes" id="UP000499080">
    <property type="component" value="Unassembled WGS sequence"/>
</dbReference>
<protein>
    <submittedName>
        <fullName evidence="1">Uncharacterized protein</fullName>
    </submittedName>
</protein>
<comment type="caution">
    <text evidence="1">The sequence shown here is derived from an EMBL/GenBank/DDBJ whole genome shotgun (WGS) entry which is preliminary data.</text>
</comment>
<dbReference type="AlphaFoldDB" id="A0A4Y2A8U3"/>
<proteinExistence type="predicted"/>
<sequence length="103" mass="11592">MFRLLGRWVPGSKPDSLPRGHDGLVVISRLLGRWVPGSKLDSTEDPSCIGPPARYIIRSRPNAIPLGWRGSQFRCDPRHLTAVRNAEVRPKIALVLLQNWTLM</sequence>
<accession>A0A4Y2A8U3</accession>
<organism evidence="1 2">
    <name type="scientific">Araneus ventricosus</name>
    <name type="common">Orbweaver spider</name>
    <name type="synonym">Epeira ventricosa</name>
    <dbReference type="NCBI Taxonomy" id="182803"/>
    <lineage>
        <taxon>Eukaryota</taxon>
        <taxon>Metazoa</taxon>
        <taxon>Ecdysozoa</taxon>
        <taxon>Arthropoda</taxon>
        <taxon>Chelicerata</taxon>
        <taxon>Arachnida</taxon>
        <taxon>Araneae</taxon>
        <taxon>Araneomorphae</taxon>
        <taxon>Entelegynae</taxon>
        <taxon>Araneoidea</taxon>
        <taxon>Araneidae</taxon>
        <taxon>Araneus</taxon>
    </lineage>
</organism>
<evidence type="ECO:0000313" key="1">
    <source>
        <dbReference type="EMBL" id="GBL75344.1"/>
    </source>
</evidence>
<evidence type="ECO:0000313" key="2">
    <source>
        <dbReference type="Proteomes" id="UP000499080"/>
    </source>
</evidence>
<dbReference type="EMBL" id="BGPR01230992">
    <property type="protein sequence ID" value="GBL75344.1"/>
    <property type="molecule type" value="Genomic_DNA"/>
</dbReference>
<reference evidence="1 2" key="1">
    <citation type="journal article" date="2019" name="Sci. Rep.">
        <title>Orb-weaving spider Araneus ventricosus genome elucidates the spidroin gene catalogue.</title>
        <authorList>
            <person name="Kono N."/>
            <person name="Nakamura H."/>
            <person name="Ohtoshi R."/>
            <person name="Moran D.A.P."/>
            <person name="Shinohara A."/>
            <person name="Yoshida Y."/>
            <person name="Fujiwara M."/>
            <person name="Mori M."/>
            <person name="Tomita M."/>
            <person name="Arakawa K."/>
        </authorList>
    </citation>
    <scope>NUCLEOTIDE SEQUENCE [LARGE SCALE GENOMIC DNA]</scope>
</reference>
<gene>
    <name evidence="1" type="ORF">AVEN_210154_1</name>
</gene>
<name>A0A4Y2A8U3_ARAVE</name>